<gene>
    <name evidence="1" type="ORF">ACFQ3W_16270</name>
</gene>
<dbReference type="Proteomes" id="UP001597262">
    <property type="component" value="Unassembled WGS sequence"/>
</dbReference>
<accession>A0ABW3RZA4</accession>
<protein>
    <submittedName>
        <fullName evidence="1">Uncharacterized protein</fullName>
    </submittedName>
</protein>
<name>A0ABW3RZA4_9BACL</name>
<proteinExistence type="predicted"/>
<reference evidence="2" key="1">
    <citation type="journal article" date="2019" name="Int. J. Syst. Evol. Microbiol.">
        <title>The Global Catalogue of Microorganisms (GCM) 10K type strain sequencing project: providing services to taxonomists for standard genome sequencing and annotation.</title>
        <authorList>
            <consortium name="The Broad Institute Genomics Platform"/>
            <consortium name="The Broad Institute Genome Sequencing Center for Infectious Disease"/>
            <person name="Wu L."/>
            <person name="Ma J."/>
        </authorList>
    </citation>
    <scope>NUCLEOTIDE SEQUENCE [LARGE SCALE GENOMIC DNA]</scope>
    <source>
        <strain evidence="2">CCUG 59189</strain>
    </source>
</reference>
<dbReference type="EMBL" id="JBHTLM010000012">
    <property type="protein sequence ID" value="MFD1177846.1"/>
    <property type="molecule type" value="Genomic_DNA"/>
</dbReference>
<evidence type="ECO:0000313" key="2">
    <source>
        <dbReference type="Proteomes" id="UP001597262"/>
    </source>
</evidence>
<comment type="caution">
    <text evidence="1">The sequence shown here is derived from an EMBL/GenBank/DDBJ whole genome shotgun (WGS) entry which is preliminary data.</text>
</comment>
<keyword evidence="2" id="KW-1185">Reference proteome</keyword>
<organism evidence="1 2">
    <name type="scientific">Paenibacillus puldeungensis</name>
    <dbReference type="NCBI Taxonomy" id="696536"/>
    <lineage>
        <taxon>Bacteria</taxon>
        <taxon>Bacillati</taxon>
        <taxon>Bacillota</taxon>
        <taxon>Bacilli</taxon>
        <taxon>Bacillales</taxon>
        <taxon>Paenibacillaceae</taxon>
        <taxon>Paenibacillus</taxon>
    </lineage>
</organism>
<sequence length="162" mass="18586">MVSFEEVIKFLCVGGQIDGLRFGSVPQVLISNSEQNVLELKGQIYINLASRWSIFKSMPFEFPKNEEDIEDIKEYEELLMILEFRNKLIVNATVSIEASGLILEFSDGSVFYMHGYNEQYESWDIGVAFNPRCEHWQVISMPGGEIVGIIPDKYREKFVSNS</sequence>
<evidence type="ECO:0000313" key="1">
    <source>
        <dbReference type="EMBL" id="MFD1177846.1"/>
    </source>
</evidence>